<evidence type="ECO:0000259" key="3">
    <source>
        <dbReference type="Pfam" id="PF00441"/>
    </source>
</evidence>
<name>A0A4P8L4K5_9BACT</name>
<evidence type="ECO:0000256" key="2">
    <source>
        <dbReference type="SAM" id="MobiDB-lite"/>
    </source>
</evidence>
<dbReference type="InterPro" id="IPR009075">
    <property type="entry name" value="AcylCo_DH/oxidase_C"/>
</dbReference>
<dbReference type="SUPFAM" id="SSF47203">
    <property type="entry name" value="Acyl-CoA dehydrogenase C-terminal domain-like"/>
    <property type="match status" value="1"/>
</dbReference>
<dbReference type="Pfam" id="PF00441">
    <property type="entry name" value="Acyl-CoA_dh_1"/>
    <property type="match status" value="1"/>
</dbReference>
<feature type="region of interest" description="Disordered" evidence="2">
    <location>
        <begin position="1"/>
        <end position="24"/>
    </location>
</feature>
<reference evidence="4 5" key="1">
    <citation type="submission" date="2019-05" db="EMBL/GenBank/DDBJ databases">
        <title>The Complete Genome Sequence of the n-alkane-degrading Desulfoglaeba alkanexedens ALDC reveals multiple alkylsuccinate synthase gene clusters.</title>
        <authorList>
            <person name="Callaghan A.V."/>
            <person name="Davidova I.A."/>
            <person name="Duncan K.E."/>
            <person name="Morris B."/>
            <person name="McInerney M.J."/>
        </authorList>
    </citation>
    <scope>NUCLEOTIDE SEQUENCE [LARGE SCALE GENOMIC DNA]</scope>
    <source>
        <strain evidence="4 5">ALDC</strain>
    </source>
</reference>
<organism evidence="4 5">
    <name type="scientific">Desulfoglaeba alkanexedens ALDC</name>
    <dbReference type="NCBI Taxonomy" id="980445"/>
    <lineage>
        <taxon>Bacteria</taxon>
        <taxon>Pseudomonadati</taxon>
        <taxon>Thermodesulfobacteriota</taxon>
        <taxon>Syntrophobacteria</taxon>
        <taxon>Syntrophobacterales</taxon>
        <taxon>Syntrophobacteraceae</taxon>
        <taxon>Desulfoglaeba</taxon>
    </lineage>
</organism>
<dbReference type="KEGG" id="dax:FDQ92_12490"/>
<feature type="compositionally biased region" description="Polar residues" evidence="2">
    <location>
        <begin position="1"/>
        <end position="13"/>
    </location>
</feature>
<protein>
    <submittedName>
        <fullName evidence="4">Acyl-CoA dehydrogenase family protein</fullName>
    </submittedName>
</protein>
<dbReference type="OrthoDB" id="9769473at2"/>
<sequence length="134" mass="15117">MHQLSLTKPQSQPRMLPDRPAPQSLADSALIRKHPLTRRLLEMNTQIHALRQLTYHIARLLNKGLYATREITMENPYASRLAREIPDACLQLFGGIGYIAESPITQYYMDLHILPTGAGADEVMVDYLAETEGC</sequence>
<reference evidence="4 5" key="2">
    <citation type="submission" date="2019-05" db="EMBL/GenBank/DDBJ databases">
        <authorList>
            <person name="Suflita J.M."/>
            <person name="Marks C.R."/>
        </authorList>
    </citation>
    <scope>NUCLEOTIDE SEQUENCE [LARGE SCALE GENOMIC DNA]</scope>
    <source>
        <strain evidence="4 5">ALDC</strain>
    </source>
</reference>
<proteinExistence type="predicted"/>
<dbReference type="EMBL" id="CP040098">
    <property type="protein sequence ID" value="QCQ22917.1"/>
    <property type="molecule type" value="Genomic_DNA"/>
</dbReference>
<feature type="domain" description="Acyl-CoA dehydrogenase/oxidase C-terminal" evidence="3">
    <location>
        <begin position="28"/>
        <end position="130"/>
    </location>
</feature>
<dbReference type="AlphaFoldDB" id="A0A4P8L4K5"/>
<keyword evidence="1" id="KW-0285">Flavoprotein</keyword>
<accession>A0A4P8L4K5</accession>
<dbReference type="GO" id="GO:0003995">
    <property type="term" value="F:acyl-CoA dehydrogenase activity"/>
    <property type="evidence" value="ECO:0007669"/>
    <property type="project" value="TreeGrafter"/>
</dbReference>
<evidence type="ECO:0000313" key="4">
    <source>
        <dbReference type="EMBL" id="QCQ22917.1"/>
    </source>
</evidence>
<keyword evidence="5" id="KW-1185">Reference proteome</keyword>
<dbReference type="Gene3D" id="1.20.140.10">
    <property type="entry name" value="Butyryl-CoA Dehydrogenase, subunit A, domain 3"/>
    <property type="match status" value="1"/>
</dbReference>
<dbReference type="Proteomes" id="UP000298602">
    <property type="component" value="Chromosome"/>
</dbReference>
<gene>
    <name evidence="4" type="ORF">FDQ92_12490</name>
</gene>
<dbReference type="PANTHER" id="PTHR43884:SF12">
    <property type="entry name" value="ISOVALERYL-COA DEHYDROGENASE, MITOCHONDRIAL-RELATED"/>
    <property type="match status" value="1"/>
</dbReference>
<evidence type="ECO:0000313" key="5">
    <source>
        <dbReference type="Proteomes" id="UP000298602"/>
    </source>
</evidence>
<dbReference type="InterPro" id="IPR036250">
    <property type="entry name" value="AcylCo_DH-like_C"/>
</dbReference>
<dbReference type="PANTHER" id="PTHR43884">
    <property type="entry name" value="ACYL-COA DEHYDROGENASE"/>
    <property type="match status" value="1"/>
</dbReference>
<evidence type="ECO:0000256" key="1">
    <source>
        <dbReference type="ARBA" id="ARBA00022630"/>
    </source>
</evidence>